<feature type="region of interest" description="Disordered" evidence="2">
    <location>
        <begin position="1"/>
        <end position="51"/>
    </location>
</feature>
<dbReference type="OrthoDB" id="10602654at2759"/>
<protein>
    <submittedName>
        <fullName evidence="3">Uncharacterized protein</fullName>
    </submittedName>
</protein>
<accession>A2DWU1</accession>
<gene>
    <name evidence="3" type="ORF">TVAG_392400</name>
</gene>
<dbReference type="InParanoid" id="A2DWU1"/>
<dbReference type="Proteomes" id="UP000001542">
    <property type="component" value="Unassembled WGS sequence"/>
</dbReference>
<evidence type="ECO:0000313" key="4">
    <source>
        <dbReference type="Proteomes" id="UP000001542"/>
    </source>
</evidence>
<dbReference type="RefSeq" id="XP_001327346.1">
    <property type="nucleotide sequence ID" value="XM_001327311.1"/>
</dbReference>
<dbReference type="AlphaFoldDB" id="A2DWU1"/>
<dbReference type="EMBL" id="DS113260">
    <property type="protein sequence ID" value="EAY15123.1"/>
    <property type="molecule type" value="Genomic_DNA"/>
</dbReference>
<keyword evidence="1" id="KW-0175">Coiled coil</keyword>
<proteinExistence type="predicted"/>
<keyword evidence="4" id="KW-1185">Reference proteome</keyword>
<dbReference type="VEuPathDB" id="TrichDB:TVAGG3_0839470"/>
<dbReference type="KEGG" id="tva:4773124"/>
<reference evidence="3" key="2">
    <citation type="journal article" date="2007" name="Science">
        <title>Draft genome sequence of the sexually transmitted pathogen Trichomonas vaginalis.</title>
        <authorList>
            <person name="Carlton J.M."/>
            <person name="Hirt R.P."/>
            <person name="Silva J.C."/>
            <person name="Delcher A.L."/>
            <person name="Schatz M."/>
            <person name="Zhao Q."/>
            <person name="Wortman J.R."/>
            <person name="Bidwell S.L."/>
            <person name="Alsmark U.C.M."/>
            <person name="Besteiro S."/>
            <person name="Sicheritz-Ponten T."/>
            <person name="Noel C.J."/>
            <person name="Dacks J.B."/>
            <person name="Foster P.G."/>
            <person name="Simillion C."/>
            <person name="Van de Peer Y."/>
            <person name="Miranda-Saavedra D."/>
            <person name="Barton G.J."/>
            <person name="Westrop G.D."/>
            <person name="Mueller S."/>
            <person name="Dessi D."/>
            <person name="Fiori P.L."/>
            <person name="Ren Q."/>
            <person name="Paulsen I."/>
            <person name="Zhang H."/>
            <person name="Bastida-Corcuera F.D."/>
            <person name="Simoes-Barbosa A."/>
            <person name="Brown M.T."/>
            <person name="Hayes R.D."/>
            <person name="Mukherjee M."/>
            <person name="Okumura C.Y."/>
            <person name="Schneider R."/>
            <person name="Smith A.J."/>
            <person name="Vanacova S."/>
            <person name="Villalvazo M."/>
            <person name="Haas B.J."/>
            <person name="Pertea M."/>
            <person name="Feldblyum T.V."/>
            <person name="Utterback T.R."/>
            <person name="Shu C.L."/>
            <person name="Osoegawa K."/>
            <person name="de Jong P.J."/>
            <person name="Hrdy I."/>
            <person name="Horvathova L."/>
            <person name="Zubacova Z."/>
            <person name="Dolezal P."/>
            <person name="Malik S.B."/>
            <person name="Logsdon J.M. Jr."/>
            <person name="Henze K."/>
            <person name="Gupta A."/>
            <person name="Wang C.C."/>
            <person name="Dunne R.L."/>
            <person name="Upcroft J.A."/>
            <person name="Upcroft P."/>
            <person name="White O."/>
            <person name="Salzberg S.L."/>
            <person name="Tang P."/>
            <person name="Chiu C.-H."/>
            <person name="Lee Y.-S."/>
            <person name="Embley T.M."/>
            <person name="Coombs G.H."/>
            <person name="Mottram J.C."/>
            <person name="Tachezy J."/>
            <person name="Fraser-Liggett C.M."/>
            <person name="Johnson P.J."/>
        </authorList>
    </citation>
    <scope>NUCLEOTIDE SEQUENCE [LARGE SCALE GENOMIC DNA]</scope>
    <source>
        <strain evidence="3">G3</strain>
    </source>
</reference>
<evidence type="ECO:0000313" key="3">
    <source>
        <dbReference type="EMBL" id="EAY15123.1"/>
    </source>
</evidence>
<name>A2DWU1_TRIV3</name>
<feature type="coiled-coil region" evidence="1">
    <location>
        <begin position="151"/>
        <end position="185"/>
    </location>
</feature>
<organism evidence="3 4">
    <name type="scientific">Trichomonas vaginalis (strain ATCC PRA-98 / G3)</name>
    <dbReference type="NCBI Taxonomy" id="412133"/>
    <lineage>
        <taxon>Eukaryota</taxon>
        <taxon>Metamonada</taxon>
        <taxon>Parabasalia</taxon>
        <taxon>Trichomonadida</taxon>
        <taxon>Trichomonadidae</taxon>
        <taxon>Trichomonas</taxon>
    </lineage>
</organism>
<dbReference type="SMR" id="A2DWU1"/>
<feature type="compositionally biased region" description="Low complexity" evidence="2">
    <location>
        <begin position="33"/>
        <end position="47"/>
    </location>
</feature>
<evidence type="ECO:0000256" key="2">
    <source>
        <dbReference type="SAM" id="MobiDB-lite"/>
    </source>
</evidence>
<reference evidence="3" key="1">
    <citation type="submission" date="2006-10" db="EMBL/GenBank/DDBJ databases">
        <authorList>
            <person name="Amadeo P."/>
            <person name="Zhao Q."/>
            <person name="Wortman J."/>
            <person name="Fraser-Liggett C."/>
            <person name="Carlton J."/>
        </authorList>
    </citation>
    <scope>NUCLEOTIDE SEQUENCE</scope>
    <source>
        <strain evidence="3">G3</strain>
    </source>
</reference>
<sequence>MKSARRNIKTLYEDLNNPIRSRDRNPLPPPPKSARTISTTSRTARPSFNPKNFHQVENSTVSVENVIITSRKDKEDQVQAFIDEFHPPPIQILQKIAQVSKNHKSVLLKIINELKQYKEENLHEPVADLSNDAITKITSLRLKTIDMDREIDESRNLNTILYEELEDAKKKLEKAQQEYNRIKTVYDASSFTIYDSTRNEKEIQKELDALPKKPSQKETMKYNALWGENKHLKSEIQKTLDKLGEERQYQLSVIAKRAIKEIQLEDENNEKS</sequence>
<evidence type="ECO:0000256" key="1">
    <source>
        <dbReference type="SAM" id="Coils"/>
    </source>
</evidence>
<dbReference type="VEuPathDB" id="TrichDB:TVAG_392400"/>